<organism evidence="1 2">
    <name type="scientific">Datura stramonium</name>
    <name type="common">Jimsonweed</name>
    <name type="synonym">Common thornapple</name>
    <dbReference type="NCBI Taxonomy" id="4076"/>
    <lineage>
        <taxon>Eukaryota</taxon>
        <taxon>Viridiplantae</taxon>
        <taxon>Streptophyta</taxon>
        <taxon>Embryophyta</taxon>
        <taxon>Tracheophyta</taxon>
        <taxon>Spermatophyta</taxon>
        <taxon>Magnoliopsida</taxon>
        <taxon>eudicotyledons</taxon>
        <taxon>Gunneridae</taxon>
        <taxon>Pentapetalae</taxon>
        <taxon>asterids</taxon>
        <taxon>lamiids</taxon>
        <taxon>Solanales</taxon>
        <taxon>Solanaceae</taxon>
        <taxon>Solanoideae</taxon>
        <taxon>Datureae</taxon>
        <taxon>Datura</taxon>
    </lineage>
</organism>
<dbReference type="EMBL" id="JACEIK010005644">
    <property type="protein sequence ID" value="MCE0481965.1"/>
    <property type="molecule type" value="Genomic_DNA"/>
</dbReference>
<evidence type="ECO:0000313" key="2">
    <source>
        <dbReference type="Proteomes" id="UP000823775"/>
    </source>
</evidence>
<keyword evidence="2" id="KW-1185">Reference proteome</keyword>
<evidence type="ECO:0000313" key="1">
    <source>
        <dbReference type="EMBL" id="MCE0481965.1"/>
    </source>
</evidence>
<gene>
    <name evidence="1" type="ORF">HAX54_040191</name>
</gene>
<accession>A0ABS8VNN1</accession>
<name>A0ABS8VNN1_DATST</name>
<reference evidence="1 2" key="1">
    <citation type="journal article" date="2021" name="BMC Genomics">
        <title>Datura genome reveals duplications of psychoactive alkaloid biosynthetic genes and high mutation rate following tissue culture.</title>
        <authorList>
            <person name="Rajewski A."/>
            <person name="Carter-House D."/>
            <person name="Stajich J."/>
            <person name="Litt A."/>
        </authorList>
    </citation>
    <scope>NUCLEOTIDE SEQUENCE [LARGE SCALE GENOMIC DNA]</scope>
    <source>
        <strain evidence="1">AR-01</strain>
    </source>
</reference>
<dbReference type="Proteomes" id="UP000823775">
    <property type="component" value="Unassembled WGS sequence"/>
</dbReference>
<proteinExistence type="predicted"/>
<comment type="caution">
    <text evidence="1">The sequence shown here is derived from an EMBL/GenBank/DDBJ whole genome shotgun (WGS) entry which is preliminary data.</text>
</comment>
<sequence length="260" mass="30224">MNFHDSKTPYPQLEIVSNKRDPHARILALEVHPPMIGAFPLYREPPVEALHLIKWLAKEKINVLDSNKVLNITTFLLKSSTHNEEAAAAYPKVSEEGLTTCGYPQSGFNKFRYTTCYWEWVEDFLNCNKKVLDHVKEVFVCDCVSFWFKGLERYKEPPTWVSKQRAKPRSSHSPSVHIDMSFLPRVEEENAPFIELGVEEFLREEINLAIFLTCWFCKFVFPAEKLDNIRPQCLQGFKLNGSWREIFISDPSLGKYLQGF</sequence>
<protein>
    <submittedName>
        <fullName evidence="1">Uncharacterized protein</fullName>
    </submittedName>
</protein>